<dbReference type="SMART" id="SM00360">
    <property type="entry name" value="RRM"/>
    <property type="match status" value="1"/>
</dbReference>
<feature type="compositionally biased region" description="Polar residues" evidence="3">
    <location>
        <begin position="23"/>
        <end position="36"/>
    </location>
</feature>
<dbReference type="InterPro" id="IPR000504">
    <property type="entry name" value="RRM_dom"/>
</dbReference>
<dbReference type="Pfam" id="PF00076">
    <property type="entry name" value="RRM_1"/>
    <property type="match status" value="1"/>
</dbReference>
<dbReference type="Gene3D" id="3.30.70.330">
    <property type="match status" value="1"/>
</dbReference>
<evidence type="ECO:0000313" key="6">
    <source>
        <dbReference type="Proteomes" id="UP000005627"/>
    </source>
</evidence>
<dbReference type="GeneID" id="11501410"/>
<name>G8ZZX3_TORDE</name>
<evidence type="ECO:0000256" key="3">
    <source>
        <dbReference type="SAM" id="MobiDB-lite"/>
    </source>
</evidence>
<dbReference type="PROSITE" id="PS50102">
    <property type="entry name" value="RRM"/>
    <property type="match status" value="1"/>
</dbReference>
<dbReference type="Proteomes" id="UP000005627">
    <property type="component" value="Chromosome 8"/>
</dbReference>
<evidence type="ECO:0000256" key="2">
    <source>
        <dbReference type="PROSITE-ProRule" id="PRU00176"/>
    </source>
</evidence>
<dbReference type="RefSeq" id="XP_003683378.1">
    <property type="nucleotide sequence ID" value="XM_003683330.1"/>
</dbReference>
<dbReference type="OrthoDB" id="4726at2759"/>
<feature type="compositionally biased region" description="Basic residues" evidence="3">
    <location>
        <begin position="216"/>
        <end position="230"/>
    </location>
</feature>
<proteinExistence type="predicted"/>
<dbReference type="InterPro" id="IPR012677">
    <property type="entry name" value="Nucleotide-bd_a/b_plait_sf"/>
</dbReference>
<evidence type="ECO:0000259" key="4">
    <source>
        <dbReference type="PROSITE" id="PS50102"/>
    </source>
</evidence>
<dbReference type="STRING" id="1076872.G8ZZX3"/>
<sequence length="275" mass="31208">MSNSEESQVENTNENVEEVQHAIANSSKSDGTDNALSDTGILQAVADLSIDEKPNANGLPKLSREERYAAQVEADSRSIFVGNITPEITPEIIDEHFKDCGVIERITLLYDKNTGAPKGYAYVEFENADAQEKALEHNGSELKGGKISVYKKRTNLPGYHRHAQFQRPNFYFQQQYYYYPQGGYQDYKNMNIYAPPFELQSSGPRQFGQFNGNFKGKYRGNYRNSKRGGRQQRNYSNYNQLDDYRKDDPENASSSEEVFNADPSKNNDEINGKGN</sequence>
<feature type="region of interest" description="Disordered" evidence="3">
    <location>
        <begin position="214"/>
        <end position="275"/>
    </location>
</feature>
<feature type="domain" description="RRM" evidence="4">
    <location>
        <begin position="77"/>
        <end position="154"/>
    </location>
</feature>
<dbReference type="FunCoup" id="G8ZZX3">
    <property type="interactions" value="417"/>
</dbReference>
<dbReference type="HOGENOM" id="CLU_1111890_0_0_1"/>
<reference evidence="5 6" key="1">
    <citation type="journal article" date="2011" name="Proc. Natl. Acad. Sci. U.S.A.">
        <title>Evolutionary erosion of yeast sex chromosomes by mating-type switching accidents.</title>
        <authorList>
            <person name="Gordon J.L."/>
            <person name="Armisen D."/>
            <person name="Proux-Wera E."/>
            <person name="Oheigeartaigh S.S."/>
            <person name="Byrne K.P."/>
            <person name="Wolfe K.H."/>
        </authorList>
    </citation>
    <scope>NUCLEOTIDE SEQUENCE [LARGE SCALE GENOMIC DNA]</scope>
    <source>
        <strain evidence="6">ATCC 10662 / CBS 1146 / NBRC 0425 / NCYC 2629 / NRRL Y-866</strain>
    </source>
</reference>
<feature type="region of interest" description="Disordered" evidence="3">
    <location>
        <begin position="1"/>
        <end position="36"/>
    </location>
</feature>
<dbReference type="InterPro" id="IPR035979">
    <property type="entry name" value="RBD_domain_sf"/>
</dbReference>
<dbReference type="GO" id="GO:0016071">
    <property type="term" value="P:mRNA metabolic process"/>
    <property type="evidence" value="ECO:0007669"/>
    <property type="project" value="EnsemblFungi"/>
</dbReference>
<protein>
    <recommendedName>
        <fullName evidence="4">RRM domain-containing protein</fullName>
    </recommendedName>
</protein>
<evidence type="ECO:0000256" key="1">
    <source>
        <dbReference type="ARBA" id="ARBA00022884"/>
    </source>
</evidence>
<dbReference type="GO" id="GO:0008143">
    <property type="term" value="F:poly(A) binding"/>
    <property type="evidence" value="ECO:0007669"/>
    <property type="project" value="EnsemblFungi"/>
</dbReference>
<feature type="compositionally biased region" description="Polar residues" evidence="3">
    <location>
        <begin position="231"/>
        <end position="240"/>
    </location>
</feature>
<organism evidence="5 6">
    <name type="scientific">Torulaspora delbrueckii</name>
    <name type="common">Yeast</name>
    <name type="synonym">Candida colliculosa</name>
    <dbReference type="NCBI Taxonomy" id="4950"/>
    <lineage>
        <taxon>Eukaryota</taxon>
        <taxon>Fungi</taxon>
        <taxon>Dikarya</taxon>
        <taxon>Ascomycota</taxon>
        <taxon>Saccharomycotina</taxon>
        <taxon>Saccharomycetes</taxon>
        <taxon>Saccharomycetales</taxon>
        <taxon>Saccharomycetaceae</taxon>
        <taxon>Torulaspora</taxon>
    </lineage>
</organism>
<gene>
    <name evidence="5" type="primary">TDEL0H03080</name>
    <name evidence="5" type="ORF">TDEL_0H03080</name>
</gene>
<evidence type="ECO:0000313" key="5">
    <source>
        <dbReference type="EMBL" id="CCE94167.1"/>
    </source>
</evidence>
<dbReference type="InParanoid" id="G8ZZX3"/>
<keyword evidence="1 2" id="KW-0694">RNA-binding</keyword>
<feature type="compositionally biased region" description="Basic and acidic residues" evidence="3">
    <location>
        <begin position="265"/>
        <end position="275"/>
    </location>
</feature>
<dbReference type="KEGG" id="tdl:TDEL_0H03080"/>
<feature type="compositionally biased region" description="Low complexity" evidence="3">
    <location>
        <begin position="1"/>
        <end position="14"/>
    </location>
</feature>
<dbReference type="PANTHER" id="PTHR23236:SF12">
    <property type="entry name" value="EUKARYOTIC INITIATION FACTOR 4B-RELATED"/>
    <property type="match status" value="1"/>
</dbReference>
<dbReference type="PANTHER" id="PTHR23236">
    <property type="entry name" value="EUKARYOTIC TRANSLATION INITIATION FACTOR 4B/4H"/>
    <property type="match status" value="1"/>
</dbReference>
<accession>G8ZZX3</accession>
<keyword evidence="6" id="KW-1185">Reference proteome</keyword>
<dbReference type="EMBL" id="HE616749">
    <property type="protein sequence ID" value="CCE94167.1"/>
    <property type="molecule type" value="Genomic_DNA"/>
</dbReference>
<dbReference type="AlphaFoldDB" id="G8ZZX3"/>
<dbReference type="SUPFAM" id="SSF54928">
    <property type="entry name" value="RNA-binding domain, RBD"/>
    <property type="match status" value="1"/>
</dbReference>
<dbReference type="eggNOG" id="KOG4209">
    <property type="taxonomic scope" value="Eukaryota"/>
</dbReference>
<dbReference type="GO" id="GO:0005737">
    <property type="term" value="C:cytoplasm"/>
    <property type="evidence" value="ECO:0007669"/>
    <property type="project" value="EnsemblFungi"/>
</dbReference>